<evidence type="ECO:0000256" key="10">
    <source>
        <dbReference type="ARBA" id="ARBA00045077"/>
    </source>
</evidence>
<feature type="domain" description="Auxiliary Activity family 9 catalytic" evidence="12">
    <location>
        <begin position="18"/>
        <end position="229"/>
    </location>
</feature>
<proteinExistence type="inferred from homology"/>
<keyword evidence="5" id="KW-0136">Cellulose degradation</keyword>
<reference evidence="13" key="1">
    <citation type="submission" date="2021-09" db="EMBL/GenBank/DDBJ databases">
        <title>A high-quality genome of the endoparasitic fungus Hirsutella rhossiliensis with a comparison of Hirsutella genomes reveals transposable elements contributing to genome size variation.</title>
        <authorList>
            <person name="Lin R."/>
            <person name="Jiao Y."/>
            <person name="Sun X."/>
            <person name="Ling J."/>
            <person name="Xie B."/>
            <person name="Cheng X."/>
        </authorList>
    </citation>
    <scope>NUCLEOTIDE SEQUENCE</scope>
    <source>
        <strain evidence="13">HR02</strain>
    </source>
</reference>
<protein>
    <recommendedName>
        <fullName evidence="11">lytic cellulose monooxygenase (C4-dehydrogenating)</fullName>
        <ecNumber evidence="11">1.14.99.56</ecNumber>
    </recommendedName>
</protein>
<evidence type="ECO:0000256" key="11">
    <source>
        <dbReference type="ARBA" id="ARBA00047174"/>
    </source>
</evidence>
<name>A0A9P8SL62_9HYPO</name>
<evidence type="ECO:0000313" key="13">
    <source>
        <dbReference type="EMBL" id="KAH0966631.1"/>
    </source>
</evidence>
<dbReference type="Proteomes" id="UP000824596">
    <property type="component" value="Unassembled WGS sequence"/>
</dbReference>
<comment type="catalytic activity">
    <reaction evidence="10">
        <text>[(1-&gt;4)-beta-D-glucosyl]n+m + reduced acceptor + O2 = 4-dehydro-beta-D-glucosyl-[(1-&gt;4)-beta-D-glucosyl]n-1 + [(1-&gt;4)-beta-D-glucosyl]m + acceptor + H2O.</text>
        <dbReference type="EC" id="1.14.99.56"/>
    </reaction>
</comment>
<evidence type="ECO:0000256" key="7">
    <source>
        <dbReference type="ARBA" id="ARBA00023277"/>
    </source>
</evidence>
<sequence>MKLPVVVGGLLGSVASAHTLFTTLFVNGKNQGDGTCVRMPHDSATANGPVYPITGDDMACGRNGGEPVAFTCPAPREATLTFEFRVYSSGKKAGAIADDHKGPCAVYVKKVNDMYADKAAGPGWFKIWEDGYDAATGKWCVDKLIDHKGLLSVQLPGGLPAGYYLVRPEILALHNVHAGDAQFYLGCAQVFVDEGPRRALEIPREYEASIPGHVDAADAGLRYSIYRKPLPAYPMPGPKVYVPTVGARGGAAAKMAMVKLAQKQGVVPSECLIKNANWCGKRLAAHSDQRGCWAAVDECYRQSQTCWDGAPPSGDANCDVWQAYCREAESGCQRWGGAVEAVPGRTLRRLGGSDVPGHFVWRLLLEQRVVRTVSSALR</sequence>
<dbReference type="GO" id="GO:0030245">
    <property type="term" value="P:cellulose catabolic process"/>
    <property type="evidence" value="ECO:0007669"/>
    <property type="project" value="UniProtKB-KW"/>
</dbReference>
<dbReference type="GeneID" id="68351169"/>
<dbReference type="CDD" id="cd21175">
    <property type="entry name" value="LPMO_AA9"/>
    <property type="match status" value="1"/>
</dbReference>
<keyword evidence="4" id="KW-0732">Signal</keyword>
<comment type="subcellular location">
    <subcellularLocation>
        <location evidence="2">Secreted</location>
    </subcellularLocation>
</comment>
<keyword evidence="8" id="KW-0624">Polysaccharide degradation</keyword>
<dbReference type="AlphaFoldDB" id="A0A9P8SL62"/>
<dbReference type="OrthoDB" id="5985073at2759"/>
<comment type="caution">
    <text evidence="13">The sequence shown here is derived from an EMBL/GenBank/DDBJ whole genome shotgun (WGS) entry which is preliminary data.</text>
</comment>
<evidence type="ECO:0000256" key="8">
    <source>
        <dbReference type="ARBA" id="ARBA00023326"/>
    </source>
</evidence>
<gene>
    <name evidence="13" type="ORF">HRG_02040</name>
</gene>
<dbReference type="InterPro" id="IPR049892">
    <property type="entry name" value="AA9"/>
</dbReference>
<dbReference type="EC" id="1.14.99.56" evidence="11"/>
<dbReference type="RefSeq" id="XP_044724144.1">
    <property type="nucleotide sequence ID" value="XM_044860511.1"/>
</dbReference>
<dbReference type="EMBL" id="JAIZPD010000002">
    <property type="protein sequence ID" value="KAH0966631.1"/>
    <property type="molecule type" value="Genomic_DNA"/>
</dbReference>
<evidence type="ECO:0000313" key="14">
    <source>
        <dbReference type="Proteomes" id="UP000824596"/>
    </source>
</evidence>
<evidence type="ECO:0000256" key="2">
    <source>
        <dbReference type="ARBA" id="ARBA00004613"/>
    </source>
</evidence>
<keyword evidence="13" id="KW-0378">Hydrolase</keyword>
<keyword evidence="7" id="KW-0119">Carbohydrate metabolism</keyword>
<dbReference type="PANTHER" id="PTHR33353:SF32">
    <property type="entry name" value="ENDO-BETA-1,4-GLUCANASE D"/>
    <property type="match status" value="1"/>
</dbReference>
<dbReference type="Pfam" id="PF03443">
    <property type="entry name" value="AA9"/>
    <property type="match status" value="1"/>
</dbReference>
<dbReference type="InterPro" id="IPR005103">
    <property type="entry name" value="AA9_LPMO"/>
</dbReference>
<keyword evidence="6" id="KW-1015">Disulfide bond</keyword>
<evidence type="ECO:0000259" key="12">
    <source>
        <dbReference type="Pfam" id="PF03443"/>
    </source>
</evidence>
<dbReference type="Gene3D" id="2.70.50.70">
    <property type="match status" value="1"/>
</dbReference>
<dbReference type="GO" id="GO:0016787">
    <property type="term" value="F:hydrolase activity"/>
    <property type="evidence" value="ECO:0007669"/>
    <property type="project" value="UniProtKB-KW"/>
</dbReference>
<dbReference type="GO" id="GO:0005576">
    <property type="term" value="C:extracellular region"/>
    <property type="evidence" value="ECO:0007669"/>
    <property type="project" value="UniProtKB-SubCell"/>
</dbReference>
<evidence type="ECO:0000256" key="5">
    <source>
        <dbReference type="ARBA" id="ARBA00023001"/>
    </source>
</evidence>
<evidence type="ECO:0000256" key="4">
    <source>
        <dbReference type="ARBA" id="ARBA00022729"/>
    </source>
</evidence>
<evidence type="ECO:0000256" key="1">
    <source>
        <dbReference type="ARBA" id="ARBA00001973"/>
    </source>
</evidence>
<evidence type="ECO:0000256" key="9">
    <source>
        <dbReference type="ARBA" id="ARBA00044502"/>
    </source>
</evidence>
<dbReference type="PANTHER" id="PTHR33353">
    <property type="entry name" value="PUTATIVE (AFU_ORTHOLOGUE AFUA_1G12560)-RELATED"/>
    <property type="match status" value="1"/>
</dbReference>
<organism evidence="13 14">
    <name type="scientific">Hirsutella rhossiliensis</name>
    <dbReference type="NCBI Taxonomy" id="111463"/>
    <lineage>
        <taxon>Eukaryota</taxon>
        <taxon>Fungi</taxon>
        <taxon>Dikarya</taxon>
        <taxon>Ascomycota</taxon>
        <taxon>Pezizomycotina</taxon>
        <taxon>Sordariomycetes</taxon>
        <taxon>Hypocreomycetidae</taxon>
        <taxon>Hypocreales</taxon>
        <taxon>Ophiocordycipitaceae</taxon>
        <taxon>Hirsutella</taxon>
    </lineage>
</organism>
<evidence type="ECO:0000256" key="6">
    <source>
        <dbReference type="ARBA" id="ARBA00023157"/>
    </source>
</evidence>
<comment type="cofactor">
    <cofactor evidence="1">
        <name>Cu(2+)</name>
        <dbReference type="ChEBI" id="CHEBI:29036"/>
    </cofactor>
</comment>
<keyword evidence="14" id="KW-1185">Reference proteome</keyword>
<evidence type="ECO:0000256" key="3">
    <source>
        <dbReference type="ARBA" id="ARBA00022525"/>
    </source>
</evidence>
<accession>A0A9P8SL62</accession>
<keyword evidence="3" id="KW-0964">Secreted</keyword>
<comment type="similarity">
    <text evidence="9">Belongs to the polysaccharide monooxygenase AA9 family.</text>
</comment>